<dbReference type="AlphaFoldDB" id="A0A9X4AFY0"/>
<gene>
    <name evidence="1" type="ORF">NC799_14525</name>
</gene>
<accession>A0A9X4AFY0</accession>
<sequence length="73" mass="8884">MVLEAVMLQVNQGMEEEYEEAFRWDMGTGLVSHFFERNTKWLFLTIYEYRTGKDFLCVQIVIKQTIRQPIYLW</sequence>
<organism evidence="1 2">
    <name type="scientific">Aquibacillus salsiterrae</name>
    <dbReference type="NCBI Taxonomy" id="2950439"/>
    <lineage>
        <taxon>Bacteria</taxon>
        <taxon>Bacillati</taxon>
        <taxon>Bacillota</taxon>
        <taxon>Bacilli</taxon>
        <taxon>Bacillales</taxon>
        <taxon>Bacillaceae</taxon>
        <taxon>Aquibacillus</taxon>
    </lineage>
</organism>
<reference evidence="1" key="1">
    <citation type="submission" date="2022-06" db="EMBL/GenBank/DDBJ databases">
        <title>Aquibacillus sp. a new bacterium isolated from soil saline samples.</title>
        <authorList>
            <person name="Galisteo C."/>
            <person name="De La Haba R."/>
            <person name="Sanchez-Porro C."/>
            <person name="Ventosa A."/>
        </authorList>
    </citation>
    <scope>NUCLEOTIDE SEQUENCE</scope>
    <source>
        <strain evidence="1">3ASR75-54</strain>
    </source>
</reference>
<dbReference type="EMBL" id="JAMQKC010000019">
    <property type="protein sequence ID" value="MDC3418104.1"/>
    <property type="molecule type" value="Genomic_DNA"/>
</dbReference>
<name>A0A9X4AFY0_9BACI</name>
<comment type="caution">
    <text evidence="1">The sequence shown here is derived from an EMBL/GenBank/DDBJ whole genome shotgun (WGS) entry which is preliminary data.</text>
</comment>
<proteinExistence type="predicted"/>
<dbReference type="RefSeq" id="WP_272447167.1">
    <property type="nucleotide sequence ID" value="NZ_JAMQKC010000019.1"/>
</dbReference>
<evidence type="ECO:0000313" key="1">
    <source>
        <dbReference type="EMBL" id="MDC3418104.1"/>
    </source>
</evidence>
<dbReference type="Proteomes" id="UP001145069">
    <property type="component" value="Unassembled WGS sequence"/>
</dbReference>
<keyword evidence="2" id="KW-1185">Reference proteome</keyword>
<protein>
    <submittedName>
        <fullName evidence="1">Uncharacterized protein</fullName>
    </submittedName>
</protein>
<evidence type="ECO:0000313" key="2">
    <source>
        <dbReference type="Proteomes" id="UP001145069"/>
    </source>
</evidence>